<accession>A0A3M7T664</accession>
<evidence type="ECO:0000256" key="1">
    <source>
        <dbReference type="SAM" id="SignalP"/>
    </source>
</evidence>
<keyword evidence="3" id="KW-1185">Reference proteome</keyword>
<evidence type="ECO:0000313" key="3">
    <source>
        <dbReference type="Proteomes" id="UP000276133"/>
    </source>
</evidence>
<dbReference type="EMBL" id="REGN01000221">
    <property type="protein sequence ID" value="RNA43475.1"/>
    <property type="molecule type" value="Genomic_DNA"/>
</dbReference>
<organism evidence="2 3">
    <name type="scientific">Brachionus plicatilis</name>
    <name type="common">Marine rotifer</name>
    <name type="synonym">Brachionus muelleri</name>
    <dbReference type="NCBI Taxonomy" id="10195"/>
    <lineage>
        <taxon>Eukaryota</taxon>
        <taxon>Metazoa</taxon>
        <taxon>Spiralia</taxon>
        <taxon>Gnathifera</taxon>
        <taxon>Rotifera</taxon>
        <taxon>Eurotatoria</taxon>
        <taxon>Monogononta</taxon>
        <taxon>Pseudotrocha</taxon>
        <taxon>Ploima</taxon>
        <taxon>Brachionidae</taxon>
        <taxon>Brachionus</taxon>
    </lineage>
</organism>
<keyword evidence="1" id="KW-0732">Signal</keyword>
<comment type="caution">
    <text evidence="2">The sequence shown here is derived from an EMBL/GenBank/DDBJ whole genome shotgun (WGS) entry which is preliminary data.</text>
</comment>
<proteinExistence type="predicted"/>
<feature type="signal peptide" evidence="1">
    <location>
        <begin position="1"/>
        <end position="25"/>
    </location>
</feature>
<feature type="chain" id="PRO_5018004503" evidence="1">
    <location>
        <begin position="26"/>
        <end position="82"/>
    </location>
</feature>
<gene>
    <name evidence="2" type="ORF">BpHYR1_047393</name>
</gene>
<evidence type="ECO:0000313" key="2">
    <source>
        <dbReference type="EMBL" id="RNA43475.1"/>
    </source>
</evidence>
<reference evidence="2 3" key="1">
    <citation type="journal article" date="2018" name="Sci. Rep.">
        <title>Genomic signatures of local adaptation to the degree of environmental predictability in rotifers.</title>
        <authorList>
            <person name="Franch-Gras L."/>
            <person name="Hahn C."/>
            <person name="Garcia-Roger E.M."/>
            <person name="Carmona M.J."/>
            <person name="Serra M."/>
            <person name="Gomez A."/>
        </authorList>
    </citation>
    <scope>NUCLEOTIDE SEQUENCE [LARGE SCALE GENOMIC DNA]</scope>
    <source>
        <strain evidence="2">HYR1</strain>
    </source>
</reference>
<dbReference type="AlphaFoldDB" id="A0A3M7T664"/>
<protein>
    <submittedName>
        <fullName evidence="2">Uncharacterized protein</fullName>
    </submittedName>
</protein>
<dbReference type="Proteomes" id="UP000276133">
    <property type="component" value="Unassembled WGS sequence"/>
</dbReference>
<sequence length="82" mass="9064">MATAMSTMVMVVVMAVSVLVKFVVAGGRRNGAGRARERKVNVRVVDGELLVDETREQANIVRSYVNGAKYFEFIEADKDRGE</sequence>
<name>A0A3M7T664_BRAPC</name>